<dbReference type="InterPro" id="IPR013094">
    <property type="entry name" value="AB_hydrolase_3"/>
</dbReference>
<sequence length="196" mass="20880">MDPYKYLNIRFNPDGSPTRNAQAKLLPAAPSGEPVAVTTADGGPARRIVHSNDVPLDDAKGTSVRLFVPGLAAAPRSGRLPLIVYFHGGGYVLFRAASEPFHNNAAVLAATVPTAVASVDYRLAPEHRLPAAFDDAVDAVRFRYDPTLMYDACPTQPNSLTPLLLSMTSGTAFLLKNNSNPLTCSPHNLTLLGKSL</sequence>
<dbReference type="Pfam" id="PF07859">
    <property type="entry name" value="Abhydrolase_3"/>
    <property type="match status" value="1"/>
</dbReference>
<dbReference type="SUPFAM" id="SSF53474">
    <property type="entry name" value="alpha/beta-Hydrolases"/>
    <property type="match status" value="1"/>
</dbReference>
<dbReference type="InterPro" id="IPR029058">
    <property type="entry name" value="AB_hydrolase_fold"/>
</dbReference>
<dbReference type="PANTHER" id="PTHR23024">
    <property type="entry name" value="ARYLACETAMIDE DEACETYLASE"/>
    <property type="match status" value="1"/>
</dbReference>
<dbReference type="AlphaFoldDB" id="N1QUL8"/>
<dbReference type="GO" id="GO:0016787">
    <property type="term" value="F:hydrolase activity"/>
    <property type="evidence" value="ECO:0007669"/>
    <property type="project" value="InterPro"/>
</dbReference>
<dbReference type="EnsemblPlants" id="EMT03618">
    <property type="protein sequence ID" value="EMT03618"/>
    <property type="gene ID" value="F775_33261"/>
</dbReference>
<accession>N1QUL8</accession>
<dbReference type="PANTHER" id="PTHR23024:SF113">
    <property type="entry name" value="CARBOXYLESTERASE 8-RELATED"/>
    <property type="match status" value="1"/>
</dbReference>
<evidence type="ECO:0000259" key="1">
    <source>
        <dbReference type="Pfam" id="PF07859"/>
    </source>
</evidence>
<dbReference type="Gene3D" id="3.40.50.1820">
    <property type="entry name" value="alpha/beta hydrolase"/>
    <property type="match status" value="1"/>
</dbReference>
<name>N1QUL8_AEGTA</name>
<organism evidence="2">
    <name type="scientific">Aegilops tauschii</name>
    <name type="common">Tausch's goatgrass</name>
    <name type="synonym">Aegilops squarrosa</name>
    <dbReference type="NCBI Taxonomy" id="37682"/>
    <lineage>
        <taxon>Eukaryota</taxon>
        <taxon>Viridiplantae</taxon>
        <taxon>Streptophyta</taxon>
        <taxon>Embryophyta</taxon>
        <taxon>Tracheophyta</taxon>
        <taxon>Spermatophyta</taxon>
        <taxon>Magnoliopsida</taxon>
        <taxon>Liliopsida</taxon>
        <taxon>Poales</taxon>
        <taxon>Poaceae</taxon>
        <taxon>BOP clade</taxon>
        <taxon>Pooideae</taxon>
        <taxon>Triticodae</taxon>
        <taxon>Triticeae</taxon>
        <taxon>Triticinae</taxon>
        <taxon>Aegilops</taxon>
    </lineage>
</organism>
<reference evidence="2" key="1">
    <citation type="submission" date="2015-06" db="UniProtKB">
        <authorList>
            <consortium name="EnsemblPlants"/>
        </authorList>
    </citation>
    <scope>IDENTIFICATION</scope>
</reference>
<dbReference type="InterPro" id="IPR050466">
    <property type="entry name" value="Carboxylest/Gibb_receptor"/>
</dbReference>
<proteinExistence type="predicted"/>
<protein>
    <submittedName>
        <fullName evidence="2">Arylacetamide deacetylase-like protein 2</fullName>
    </submittedName>
</protein>
<feature type="domain" description="Alpha/beta hydrolase fold-3" evidence="1">
    <location>
        <begin position="83"/>
        <end position="142"/>
    </location>
</feature>
<evidence type="ECO:0000313" key="2">
    <source>
        <dbReference type="EnsemblPlants" id="EMT03618"/>
    </source>
</evidence>